<dbReference type="GeneID" id="36623371"/>
<name>A0A2T4AIZ3_TRIHA</name>
<keyword evidence="1" id="KW-0472">Membrane</keyword>
<keyword evidence="1" id="KW-1133">Transmembrane helix</keyword>
<dbReference type="EMBL" id="KZ679678">
    <property type="protein sequence ID" value="PTB57017.1"/>
    <property type="molecule type" value="Genomic_DNA"/>
</dbReference>
<accession>A0A2T4AIZ3</accession>
<evidence type="ECO:0000313" key="3">
    <source>
        <dbReference type="Proteomes" id="UP000241690"/>
    </source>
</evidence>
<proteinExistence type="predicted"/>
<keyword evidence="3" id="KW-1185">Reference proteome</keyword>
<evidence type="ECO:0000313" key="2">
    <source>
        <dbReference type="EMBL" id="PTB57017.1"/>
    </source>
</evidence>
<dbReference type="RefSeq" id="XP_024776694.1">
    <property type="nucleotide sequence ID" value="XM_024914805.1"/>
</dbReference>
<sequence length="219" mass="24518">MEYGERRNKRDTRDTRDNRRILTSTPRGVLLMFNAMTAVFRTRGMASPRRANQETTAAGTRRCSAAGDVAQTLQPASGVVNNDVEVLLQLGPAVESSSQPMLHSCSRMIDSCPSIAIIQLAHLYHNGPFLIQVYRLLYRKRDAIPYRFSPSFDKWLAQTVISRNGKDGQITIVSKQLAGGFCCLAHPHPFGAGDTALFLYPCWLVLHRQVIWPLTRGFL</sequence>
<evidence type="ECO:0000256" key="1">
    <source>
        <dbReference type="SAM" id="Phobius"/>
    </source>
</evidence>
<dbReference type="AlphaFoldDB" id="A0A2T4AIZ3"/>
<feature type="transmembrane region" description="Helical" evidence="1">
    <location>
        <begin position="21"/>
        <end position="40"/>
    </location>
</feature>
<protein>
    <submittedName>
        <fullName evidence="2">Uncharacterized protein</fullName>
    </submittedName>
</protein>
<reference evidence="2 3" key="1">
    <citation type="submission" date="2016-07" db="EMBL/GenBank/DDBJ databases">
        <title>Multiple horizontal gene transfer events from other fungi enriched the ability of initially mycotrophic Trichoderma (Ascomycota) to feed on dead plant biomass.</title>
        <authorList>
            <consortium name="DOE Joint Genome Institute"/>
            <person name="Aerts A."/>
            <person name="Atanasova L."/>
            <person name="Chenthamara K."/>
            <person name="Zhang J."/>
            <person name="Grujic M."/>
            <person name="Henrissat B."/>
            <person name="Kuo A."/>
            <person name="Salamov A."/>
            <person name="Lipzen A."/>
            <person name="Labutti K."/>
            <person name="Barry K."/>
            <person name="Miao Y."/>
            <person name="Rahimi M.J."/>
            <person name="Shen Q."/>
            <person name="Grigoriev I.V."/>
            <person name="Kubicek C.P."/>
            <person name="Druzhinina I.S."/>
        </authorList>
    </citation>
    <scope>NUCLEOTIDE SEQUENCE [LARGE SCALE GENOMIC DNA]</scope>
    <source>
        <strain evidence="2 3">CBS 226.95</strain>
    </source>
</reference>
<keyword evidence="1" id="KW-0812">Transmembrane</keyword>
<organism evidence="2 3">
    <name type="scientific">Trichoderma harzianum CBS 226.95</name>
    <dbReference type="NCBI Taxonomy" id="983964"/>
    <lineage>
        <taxon>Eukaryota</taxon>
        <taxon>Fungi</taxon>
        <taxon>Dikarya</taxon>
        <taxon>Ascomycota</taxon>
        <taxon>Pezizomycotina</taxon>
        <taxon>Sordariomycetes</taxon>
        <taxon>Hypocreomycetidae</taxon>
        <taxon>Hypocreales</taxon>
        <taxon>Hypocreaceae</taxon>
        <taxon>Trichoderma</taxon>
    </lineage>
</organism>
<gene>
    <name evidence="2" type="ORF">M431DRAFT_392394</name>
</gene>
<dbReference type="Proteomes" id="UP000241690">
    <property type="component" value="Unassembled WGS sequence"/>
</dbReference>